<keyword evidence="2" id="KW-0812">Transmembrane</keyword>
<name>A0ABD5CQL7_9BURK</name>
<feature type="coiled-coil region" evidence="1">
    <location>
        <begin position="175"/>
        <end position="202"/>
    </location>
</feature>
<protein>
    <submittedName>
        <fullName evidence="3">Uncharacterized protein</fullName>
    </submittedName>
</protein>
<keyword evidence="2" id="KW-1133">Transmembrane helix</keyword>
<evidence type="ECO:0000313" key="4">
    <source>
        <dbReference type="Proteomes" id="UP001245184"/>
    </source>
</evidence>
<dbReference type="EMBL" id="JAVIZN010000002">
    <property type="protein sequence ID" value="MDR6207641.1"/>
    <property type="molecule type" value="Genomic_DNA"/>
</dbReference>
<evidence type="ECO:0000256" key="1">
    <source>
        <dbReference type="SAM" id="Coils"/>
    </source>
</evidence>
<evidence type="ECO:0000256" key="2">
    <source>
        <dbReference type="SAM" id="Phobius"/>
    </source>
</evidence>
<sequence>MMKLPATFWSGIVTFIVTLIINAGISYYSGDQGLATMGRPVMLNGKVVLPLALENFSGKSISGLLMQVPEDVGVASIVRDAPVQITSASDSAGNLTRSIRIDGLEPRARTNLFVVLRDVTEAPLVRIINADDIGFSSADGVPESKLHRSITYGLMVAAIYAAIAVALGYYFNKMNESLHKKLDEANENSVKLRETSSKLRKELDDLKGMQSRIRVLLLSRISDYSAELDFWRNAVKELLLRRGAPASTSDELIQCVTRTLKTFGTRRGSDDFDAIVFAAAALKDAENRARQ</sequence>
<keyword evidence="2" id="KW-0472">Membrane</keyword>
<dbReference type="RefSeq" id="WP_029971907.1">
    <property type="nucleotide sequence ID" value="NZ_ATXV01000027.1"/>
</dbReference>
<feature type="transmembrane region" description="Helical" evidence="2">
    <location>
        <begin position="7"/>
        <end position="28"/>
    </location>
</feature>
<organism evidence="3 4">
    <name type="scientific">Paraburkholderia graminis</name>
    <dbReference type="NCBI Taxonomy" id="60548"/>
    <lineage>
        <taxon>Bacteria</taxon>
        <taxon>Pseudomonadati</taxon>
        <taxon>Pseudomonadota</taxon>
        <taxon>Betaproteobacteria</taxon>
        <taxon>Burkholderiales</taxon>
        <taxon>Burkholderiaceae</taxon>
        <taxon>Paraburkholderia</taxon>
    </lineage>
</organism>
<proteinExistence type="predicted"/>
<reference evidence="3 4" key="1">
    <citation type="submission" date="2023-08" db="EMBL/GenBank/DDBJ databases">
        <title>Genome sequencing of plant associated microbes to promote plant fitness in Sorghum bicolor and Oryza sativa.</title>
        <authorList>
            <person name="Coleman-Derr D."/>
        </authorList>
    </citation>
    <scope>NUCLEOTIDE SEQUENCE [LARGE SCALE GENOMIC DNA]</scope>
    <source>
        <strain evidence="3 4">SLBN-33</strain>
    </source>
</reference>
<evidence type="ECO:0000313" key="3">
    <source>
        <dbReference type="EMBL" id="MDR6207641.1"/>
    </source>
</evidence>
<accession>A0ABD5CQL7</accession>
<keyword evidence="1" id="KW-0175">Coiled coil</keyword>
<feature type="transmembrane region" description="Helical" evidence="2">
    <location>
        <begin position="150"/>
        <end position="171"/>
    </location>
</feature>
<gene>
    <name evidence="3" type="ORF">QF025_006361</name>
</gene>
<comment type="caution">
    <text evidence="3">The sequence shown here is derived from an EMBL/GenBank/DDBJ whole genome shotgun (WGS) entry which is preliminary data.</text>
</comment>
<dbReference type="AlphaFoldDB" id="A0ABD5CQL7"/>
<dbReference type="Proteomes" id="UP001245184">
    <property type="component" value="Unassembled WGS sequence"/>
</dbReference>